<dbReference type="PANTHER" id="PTHR13748">
    <property type="entry name" value="COBW-RELATED"/>
    <property type="match status" value="1"/>
</dbReference>
<comment type="function">
    <text evidence="1">Zinc chaperone that directly transfers zinc cofactor to target proteins, thereby activating them. Zinc is transferred from the CXCC motif in the GTPase domain to the zinc binding site in target proteins in a process requiring GTP hydrolysis.</text>
</comment>
<dbReference type="InterPro" id="IPR051316">
    <property type="entry name" value="Zinc-reg_GTPase_activator"/>
</dbReference>
<dbReference type="HOGENOM" id="CLU_017452_1_2_6"/>
<sequence>MADSHTINSVPTYLITGFLGVGKTSAVLHLLRNKPEQERWAVLVNEFGEIGIDGALLTAQSTSESGVFIREVPGGCMCCAAGVPMQVALNELLKQARPDRLLIEPTGLGHPREVLDVLTSEHYQSVLAVQRVVTLVDARKLSDERYTRHETFNQQIAIADIVVGNKVDQYLPEDRERLRAYVADRARPDTEVAFTEFGRLDLDRLNGASASSQHSHPIHHHAHEVQTSLVGEPPFPASGIIRAVNEGEGYVSQGWRFSPERLFDYERAQQLVEQVDVTRLKAVFLTNQGAVGMNKTEDGLQLTRVNRSLESRVEVIADHLDPAFENELLACLTQSKDSRS</sequence>
<dbReference type="InterPro" id="IPR011629">
    <property type="entry name" value="CobW-like_C"/>
</dbReference>
<comment type="caution">
    <text evidence="3">The sequence shown here is derived from an EMBL/GenBank/DDBJ whole genome shotgun (WGS) entry which is preliminary data.</text>
</comment>
<dbReference type="RefSeq" id="WP_008045840.1">
    <property type="nucleotide sequence ID" value="NZ_CH724152.1"/>
</dbReference>
<protein>
    <submittedName>
        <fullName evidence="3">Cobalamin synthesis protein/P47K family protein</fullName>
    </submittedName>
</protein>
<accession>A4BD32</accession>
<dbReference type="EMBL" id="AAOE01000006">
    <property type="protein sequence ID" value="EAR10114.1"/>
    <property type="molecule type" value="Genomic_DNA"/>
</dbReference>
<evidence type="ECO:0000313" key="4">
    <source>
        <dbReference type="Proteomes" id="UP000005953"/>
    </source>
</evidence>
<dbReference type="PANTHER" id="PTHR13748:SF46">
    <property type="entry name" value="ZINC CHAPERONE YEIR"/>
    <property type="match status" value="1"/>
</dbReference>
<evidence type="ECO:0000259" key="2">
    <source>
        <dbReference type="SMART" id="SM00833"/>
    </source>
</evidence>
<reference evidence="3 4" key="1">
    <citation type="submission" date="2006-02" db="EMBL/GenBank/DDBJ databases">
        <authorList>
            <person name="Pinhassi J."/>
            <person name="Pedros-Alio C."/>
            <person name="Ferriera S."/>
            <person name="Johnson J."/>
            <person name="Kravitz S."/>
            <person name="Halpern A."/>
            <person name="Remington K."/>
            <person name="Beeson K."/>
            <person name="Tran B."/>
            <person name="Rogers Y.-H."/>
            <person name="Friedman R."/>
            <person name="Venter J.C."/>
        </authorList>
    </citation>
    <scope>NUCLEOTIDE SEQUENCE [LARGE SCALE GENOMIC DNA]</scope>
    <source>
        <strain evidence="3 4">MED297</strain>
    </source>
</reference>
<gene>
    <name evidence="3" type="ORF">MED297_08496</name>
</gene>
<dbReference type="Proteomes" id="UP000005953">
    <property type="component" value="Unassembled WGS sequence"/>
</dbReference>
<dbReference type="AlphaFoldDB" id="A4BD32"/>
<dbReference type="SUPFAM" id="SSF52540">
    <property type="entry name" value="P-loop containing nucleoside triphosphate hydrolases"/>
    <property type="match status" value="1"/>
</dbReference>
<organism evidence="3 4">
    <name type="scientific">Reinekea blandensis MED297</name>
    <dbReference type="NCBI Taxonomy" id="314283"/>
    <lineage>
        <taxon>Bacteria</taxon>
        <taxon>Pseudomonadati</taxon>
        <taxon>Pseudomonadota</taxon>
        <taxon>Gammaproteobacteria</taxon>
        <taxon>Oceanospirillales</taxon>
        <taxon>Saccharospirillaceae</taxon>
        <taxon>Reinekea</taxon>
    </lineage>
</organism>
<evidence type="ECO:0000313" key="3">
    <source>
        <dbReference type="EMBL" id="EAR10114.1"/>
    </source>
</evidence>
<evidence type="ECO:0000256" key="1">
    <source>
        <dbReference type="ARBA" id="ARBA00045658"/>
    </source>
</evidence>
<dbReference type="Gene3D" id="3.40.50.300">
    <property type="entry name" value="P-loop containing nucleotide triphosphate hydrolases"/>
    <property type="match status" value="1"/>
</dbReference>
<dbReference type="SMART" id="SM00833">
    <property type="entry name" value="CobW_C"/>
    <property type="match status" value="1"/>
</dbReference>
<name>A4BD32_9GAMM</name>
<feature type="domain" description="CobW C-terminal" evidence="2">
    <location>
        <begin position="252"/>
        <end position="332"/>
    </location>
</feature>
<proteinExistence type="predicted"/>
<keyword evidence="4" id="KW-1185">Reference proteome</keyword>
<dbReference type="STRING" id="314283.MED297_08496"/>
<dbReference type="InterPro" id="IPR003495">
    <property type="entry name" value="CobW/HypB/UreG_nucleotide-bd"/>
</dbReference>
<dbReference type="InterPro" id="IPR027417">
    <property type="entry name" value="P-loop_NTPase"/>
</dbReference>
<dbReference type="CDD" id="cd03112">
    <property type="entry name" value="CobW-like"/>
    <property type="match status" value="1"/>
</dbReference>
<dbReference type="GO" id="GO:0005737">
    <property type="term" value="C:cytoplasm"/>
    <property type="evidence" value="ECO:0007669"/>
    <property type="project" value="TreeGrafter"/>
</dbReference>
<dbReference type="Pfam" id="PF02492">
    <property type="entry name" value="cobW"/>
    <property type="match status" value="1"/>
</dbReference>